<sequence length="99" mass="10347">MVSSVSAPRRTDCGPASRSTSPPAPDQTWSPLESGQFVSACIQPPAAAGQTLTEPWNHAKRATTLGGSNASPAHAPGVHRTSMSKTTSQPEDMARHRAK</sequence>
<gene>
    <name evidence="2" type="ORF">GALL_339310</name>
</gene>
<feature type="compositionally biased region" description="Polar residues" evidence="1">
    <location>
        <begin position="81"/>
        <end position="90"/>
    </location>
</feature>
<reference evidence="2" key="1">
    <citation type="submission" date="2016-10" db="EMBL/GenBank/DDBJ databases">
        <title>Sequence of Gallionella enrichment culture.</title>
        <authorList>
            <person name="Poehlein A."/>
            <person name="Muehling M."/>
            <person name="Daniel R."/>
        </authorList>
    </citation>
    <scope>NUCLEOTIDE SEQUENCE</scope>
</reference>
<name>A0A1J5R3G3_9ZZZZ</name>
<dbReference type="AlphaFoldDB" id="A0A1J5R3G3"/>
<accession>A0A1J5R3G3</accession>
<protein>
    <submittedName>
        <fullName evidence="2">Uncharacterized protein</fullName>
    </submittedName>
</protein>
<dbReference type="EMBL" id="MLJW01000632">
    <property type="protein sequence ID" value="OIQ84259.1"/>
    <property type="molecule type" value="Genomic_DNA"/>
</dbReference>
<organism evidence="2">
    <name type="scientific">mine drainage metagenome</name>
    <dbReference type="NCBI Taxonomy" id="410659"/>
    <lineage>
        <taxon>unclassified sequences</taxon>
        <taxon>metagenomes</taxon>
        <taxon>ecological metagenomes</taxon>
    </lineage>
</organism>
<comment type="caution">
    <text evidence="2">The sequence shown here is derived from an EMBL/GenBank/DDBJ whole genome shotgun (WGS) entry which is preliminary data.</text>
</comment>
<feature type="compositionally biased region" description="Polar residues" evidence="1">
    <location>
        <begin position="17"/>
        <end position="37"/>
    </location>
</feature>
<feature type="region of interest" description="Disordered" evidence="1">
    <location>
        <begin position="1"/>
        <end position="99"/>
    </location>
</feature>
<evidence type="ECO:0000313" key="2">
    <source>
        <dbReference type="EMBL" id="OIQ84259.1"/>
    </source>
</evidence>
<evidence type="ECO:0000256" key="1">
    <source>
        <dbReference type="SAM" id="MobiDB-lite"/>
    </source>
</evidence>
<proteinExistence type="predicted"/>